<dbReference type="AlphaFoldDB" id="A0A9E7BYY5"/>
<keyword evidence="2" id="KW-1185">Reference proteome</keyword>
<reference evidence="1" key="1">
    <citation type="journal article" date="2022" name="Int. J. Syst. Evol. Microbiol.">
        <title>Pseudomonas aegrilactucae sp. nov. and Pseudomonas morbosilactucae sp. nov., pathogens causing bacterial rot of lettuce in Japan.</title>
        <authorList>
            <person name="Sawada H."/>
            <person name="Fujikawa T."/>
            <person name="Satou M."/>
        </authorList>
    </citation>
    <scope>NUCLEOTIDE SEQUENCE</scope>
    <source>
        <strain evidence="1">0166_1</strain>
    </source>
</reference>
<dbReference type="EMBL" id="CP087164">
    <property type="protein sequence ID" value="UGS33897.1"/>
    <property type="molecule type" value="Genomic_DNA"/>
</dbReference>
<accession>A0A9E7BYY5</accession>
<evidence type="ECO:0000313" key="2">
    <source>
        <dbReference type="Proteomes" id="UP001162834"/>
    </source>
</evidence>
<dbReference type="Proteomes" id="UP001162834">
    <property type="component" value="Chromosome"/>
</dbReference>
<proteinExistence type="predicted"/>
<dbReference type="KEGG" id="sbae:DSM104329_00262"/>
<name>A0A9E7BYY5_9ACTN</name>
<organism evidence="1 2">
    <name type="scientific">Capillimicrobium parvum</name>
    <dbReference type="NCBI Taxonomy" id="2884022"/>
    <lineage>
        <taxon>Bacteria</taxon>
        <taxon>Bacillati</taxon>
        <taxon>Actinomycetota</taxon>
        <taxon>Thermoleophilia</taxon>
        <taxon>Solirubrobacterales</taxon>
        <taxon>Capillimicrobiaceae</taxon>
        <taxon>Capillimicrobium</taxon>
    </lineage>
</organism>
<evidence type="ECO:0000313" key="1">
    <source>
        <dbReference type="EMBL" id="UGS33897.1"/>
    </source>
</evidence>
<gene>
    <name evidence="1" type="ORF">DSM104329_00262</name>
</gene>
<dbReference type="RefSeq" id="WP_259313586.1">
    <property type="nucleotide sequence ID" value="NZ_CP087164.1"/>
</dbReference>
<protein>
    <submittedName>
        <fullName evidence="1">Uncharacterized protein</fullName>
    </submittedName>
</protein>
<sequence>MSDTTTGPFELTAGEQELVRCYESVKRVLTEHRDELPPFAERNAIKALAALWQIANGAGLQPGHIYETGA</sequence>